<reference evidence="2 3" key="1">
    <citation type="journal article" date="2016" name="PLoS ONE">
        <title>Sequence Assembly of Yarrowia lipolytica Strain W29/CLIB89 Shows Transposable Element Diversity.</title>
        <authorList>
            <person name="Magnan C."/>
            <person name="Yu J."/>
            <person name="Chang I."/>
            <person name="Jahn E."/>
            <person name="Kanomata Y."/>
            <person name="Wu J."/>
            <person name="Zeller M."/>
            <person name="Oakes M."/>
            <person name="Baldi P."/>
            <person name="Sandmeyer S."/>
        </authorList>
    </citation>
    <scope>NUCLEOTIDE SEQUENCE [LARGE SCALE GENOMIC DNA]</scope>
    <source>
        <strain evidence="3">CLIB89(W29)</strain>
    </source>
</reference>
<dbReference type="Proteomes" id="UP000182444">
    <property type="component" value="Chromosome 1D"/>
</dbReference>
<protein>
    <submittedName>
        <fullName evidence="2">Uncharacterized protein</fullName>
    </submittedName>
</protein>
<name>A0A1D8NDE2_YARLL</name>
<sequence length="161" mass="17897">MASVAHLEERRFGVSNPMWPLKTGKPEMTKSGNSVQNGNSVQSGNSVQKEDSNRKKTKCSYRPVSYTHKDTGLRLALVSFRSQTASGPGSQFVKSLLALGPILVNATITWNYRAMSSRDKVSHYQPDRKECHPKRCSLLQTVTSPAFCVVTRWGALCWCCD</sequence>
<proteinExistence type="predicted"/>
<dbReference type="EMBL" id="CP017556">
    <property type="protein sequence ID" value="AOW03656.1"/>
    <property type="molecule type" value="Genomic_DNA"/>
</dbReference>
<gene>
    <name evidence="2" type="ORF">YALI1_D07896g</name>
</gene>
<evidence type="ECO:0000256" key="1">
    <source>
        <dbReference type="SAM" id="MobiDB-lite"/>
    </source>
</evidence>
<feature type="compositionally biased region" description="Polar residues" evidence="1">
    <location>
        <begin position="30"/>
        <end position="47"/>
    </location>
</feature>
<dbReference type="VEuPathDB" id="FungiDB:YALI1_D07896g"/>
<accession>A0A1D8NDE2</accession>
<dbReference type="RefSeq" id="XP_068138731.1">
    <property type="nucleotide sequence ID" value="XM_068282630.1"/>
</dbReference>
<evidence type="ECO:0000313" key="3">
    <source>
        <dbReference type="Proteomes" id="UP000182444"/>
    </source>
</evidence>
<evidence type="ECO:0000313" key="2">
    <source>
        <dbReference type="EMBL" id="AOW03656.1"/>
    </source>
</evidence>
<dbReference type="GeneID" id="94583244"/>
<organism evidence="2 3">
    <name type="scientific">Yarrowia lipolytica</name>
    <name type="common">Candida lipolytica</name>
    <dbReference type="NCBI Taxonomy" id="4952"/>
    <lineage>
        <taxon>Eukaryota</taxon>
        <taxon>Fungi</taxon>
        <taxon>Dikarya</taxon>
        <taxon>Ascomycota</taxon>
        <taxon>Saccharomycotina</taxon>
        <taxon>Dipodascomycetes</taxon>
        <taxon>Dipodascales</taxon>
        <taxon>Dipodascales incertae sedis</taxon>
        <taxon>Yarrowia</taxon>
    </lineage>
</organism>
<feature type="region of interest" description="Disordered" evidence="1">
    <location>
        <begin position="16"/>
        <end position="59"/>
    </location>
</feature>
<dbReference type="AlphaFoldDB" id="A0A1D8NDE2"/>